<evidence type="ECO:0000256" key="2">
    <source>
        <dbReference type="SAM" id="MobiDB-lite"/>
    </source>
</evidence>
<dbReference type="InterPro" id="IPR025740">
    <property type="entry name" value="FAM110"/>
</dbReference>
<feature type="domain" description="Centrosome-associated FAM110 N-terminal" evidence="4">
    <location>
        <begin position="8"/>
        <end position="88"/>
    </location>
</feature>
<dbReference type="Pfam" id="PF14161">
    <property type="entry name" value="FAM110_N"/>
    <property type="match status" value="1"/>
</dbReference>
<gene>
    <name evidence="5" type="primary">FAM110C</name>
    <name evidence="5" type="synonym">fam110c</name>
</gene>
<name>A0A8C9SD80_SCLFO</name>
<evidence type="ECO:0000313" key="5">
    <source>
        <dbReference type="Ensembl" id="ENSSFOP00015030762.2"/>
    </source>
</evidence>
<organism evidence="5 6">
    <name type="scientific">Scleropages formosus</name>
    <name type="common">Asian bonytongue</name>
    <name type="synonym">Osteoglossum formosum</name>
    <dbReference type="NCBI Taxonomy" id="113540"/>
    <lineage>
        <taxon>Eukaryota</taxon>
        <taxon>Metazoa</taxon>
        <taxon>Chordata</taxon>
        <taxon>Craniata</taxon>
        <taxon>Vertebrata</taxon>
        <taxon>Euteleostomi</taxon>
        <taxon>Actinopterygii</taxon>
        <taxon>Neopterygii</taxon>
        <taxon>Teleostei</taxon>
        <taxon>Osteoglossocephala</taxon>
        <taxon>Osteoglossomorpha</taxon>
        <taxon>Osteoglossiformes</taxon>
        <taxon>Osteoglossidae</taxon>
        <taxon>Scleropages</taxon>
    </lineage>
</organism>
<dbReference type="Ensembl" id="ENSSFOT00015031111.2">
    <property type="protein sequence ID" value="ENSSFOP00015030762.2"/>
    <property type="gene ID" value="ENSSFOG00015019719.2"/>
</dbReference>
<feature type="region of interest" description="Disordered" evidence="2">
    <location>
        <begin position="1"/>
        <end position="193"/>
    </location>
</feature>
<sequence length="304" mass="34155">TQMRLDLILEKGPGYFRKHMEREAEAKGRESRPSAVERLAASKPKYVKSPQVAERSREPAATTRSPSDAEPRRRDPSPAARRSSSKKQRPDSLRIYRHKHENVKEAANDAGDTQGKLVRRLFLNSLKEKAAPPPDPEGAENKDRETGPAARTERDPLAPALLGSGKRVPNPPPPPASEETESRPRRGVIRSHSDISSRYSRNFSEFETFFKYCGLDSNVVEALGKENFSARSDELEHRLRSVSTSTSEDGFARRSDCSDGLLEEELGESVRQNTSVIERNARVIKWLYSCRNASETGKMLRDLE</sequence>
<dbReference type="InterPro" id="IPR025741">
    <property type="entry name" value="FAM110_C"/>
</dbReference>
<reference evidence="5" key="2">
    <citation type="submission" date="2025-08" db="UniProtKB">
        <authorList>
            <consortium name="Ensembl"/>
        </authorList>
    </citation>
    <scope>IDENTIFICATION</scope>
</reference>
<protein>
    <submittedName>
        <fullName evidence="5">Family with sequence similarity 110 member C</fullName>
    </submittedName>
</protein>
<proteinExistence type="inferred from homology"/>
<evidence type="ECO:0000313" key="6">
    <source>
        <dbReference type="Proteomes" id="UP000694397"/>
    </source>
</evidence>
<dbReference type="OrthoDB" id="10028183at2759"/>
<dbReference type="Proteomes" id="UP000694397">
    <property type="component" value="Chromosome 1"/>
</dbReference>
<evidence type="ECO:0000259" key="3">
    <source>
        <dbReference type="Pfam" id="PF14160"/>
    </source>
</evidence>
<evidence type="ECO:0000259" key="4">
    <source>
        <dbReference type="Pfam" id="PF14161"/>
    </source>
</evidence>
<dbReference type="GeneTree" id="ENSGT00950000183056"/>
<comment type="similarity">
    <text evidence="1">Belongs to the FAM110 family.</text>
</comment>
<dbReference type="PANTHER" id="PTHR14758">
    <property type="entry name" value="AGAP005440-PA"/>
    <property type="match status" value="1"/>
</dbReference>
<dbReference type="PANTHER" id="PTHR14758:SF5">
    <property type="entry name" value="PROTEIN FAM110C"/>
    <property type="match status" value="1"/>
</dbReference>
<dbReference type="Pfam" id="PF14160">
    <property type="entry name" value="FAM110_C"/>
    <property type="match status" value="1"/>
</dbReference>
<feature type="compositionally biased region" description="Basic and acidic residues" evidence="2">
    <location>
        <begin position="67"/>
        <end position="76"/>
    </location>
</feature>
<reference evidence="5" key="3">
    <citation type="submission" date="2025-09" db="UniProtKB">
        <authorList>
            <consortium name="Ensembl"/>
        </authorList>
    </citation>
    <scope>IDENTIFICATION</scope>
</reference>
<dbReference type="InterPro" id="IPR025739">
    <property type="entry name" value="FAM110_N"/>
</dbReference>
<feature type="domain" description="Centrosome-associated FAM110 C-terminal" evidence="3">
    <location>
        <begin position="186"/>
        <end position="293"/>
    </location>
</feature>
<reference evidence="5 6" key="1">
    <citation type="submission" date="2019-04" db="EMBL/GenBank/DDBJ databases">
        <authorList>
            <consortium name="Wellcome Sanger Institute Data Sharing"/>
        </authorList>
    </citation>
    <scope>NUCLEOTIDE SEQUENCE [LARGE SCALE GENOMIC DNA]</scope>
</reference>
<feature type="compositionally biased region" description="Basic and acidic residues" evidence="2">
    <location>
        <begin position="18"/>
        <end position="32"/>
    </location>
</feature>
<feature type="compositionally biased region" description="Basic and acidic residues" evidence="2">
    <location>
        <begin position="139"/>
        <end position="156"/>
    </location>
</feature>
<dbReference type="AlphaFoldDB" id="A0A8C9SD80"/>
<accession>A0A8C9SD80</accession>
<evidence type="ECO:0000256" key="1">
    <source>
        <dbReference type="ARBA" id="ARBA00010576"/>
    </source>
</evidence>
<keyword evidence="6" id="KW-1185">Reference proteome</keyword>